<gene>
    <name evidence="1" type="ORF">BLA29_005256</name>
</gene>
<dbReference type="Proteomes" id="UP000194236">
    <property type="component" value="Unassembled WGS sequence"/>
</dbReference>
<keyword evidence="2" id="KW-1185">Reference proteome</keyword>
<sequence>MAYNKLRLKSTSSTKCCDLLFKTAKSMRLHIVSAHKDVIIEENHPGSIDLSEIQGTSYDNPILSENEQSTQSDELIPLHFEKGATCKSFFRTKLQKCVIDNTAEAEFIALEVGKLGIYHPKT</sequence>
<evidence type="ECO:0000313" key="2">
    <source>
        <dbReference type="Proteomes" id="UP000194236"/>
    </source>
</evidence>
<dbReference type="EMBL" id="MUJZ01014989">
    <property type="protein sequence ID" value="OTF81164.1"/>
    <property type="molecule type" value="Genomic_DNA"/>
</dbReference>
<reference evidence="1 2" key="1">
    <citation type="submission" date="2017-03" db="EMBL/GenBank/DDBJ databases">
        <title>Genome Survey of Euroglyphus maynei.</title>
        <authorList>
            <person name="Arlian L.G."/>
            <person name="Morgan M.S."/>
            <person name="Rider S.D."/>
        </authorList>
    </citation>
    <scope>NUCLEOTIDE SEQUENCE [LARGE SCALE GENOMIC DNA]</scope>
    <source>
        <strain evidence="1">Arlian Lab</strain>
        <tissue evidence="1">Whole body</tissue>
    </source>
</reference>
<comment type="caution">
    <text evidence="1">The sequence shown here is derived from an EMBL/GenBank/DDBJ whole genome shotgun (WGS) entry which is preliminary data.</text>
</comment>
<proteinExistence type="predicted"/>
<name>A0A1Y3BMD2_EURMA</name>
<organism evidence="1 2">
    <name type="scientific">Euroglyphus maynei</name>
    <name type="common">Mayne's house dust mite</name>
    <dbReference type="NCBI Taxonomy" id="6958"/>
    <lineage>
        <taxon>Eukaryota</taxon>
        <taxon>Metazoa</taxon>
        <taxon>Ecdysozoa</taxon>
        <taxon>Arthropoda</taxon>
        <taxon>Chelicerata</taxon>
        <taxon>Arachnida</taxon>
        <taxon>Acari</taxon>
        <taxon>Acariformes</taxon>
        <taxon>Sarcoptiformes</taxon>
        <taxon>Astigmata</taxon>
        <taxon>Psoroptidia</taxon>
        <taxon>Analgoidea</taxon>
        <taxon>Pyroglyphidae</taxon>
        <taxon>Pyroglyphinae</taxon>
        <taxon>Euroglyphus</taxon>
    </lineage>
</organism>
<accession>A0A1Y3BMD2</accession>
<dbReference type="AlphaFoldDB" id="A0A1Y3BMD2"/>
<protein>
    <submittedName>
        <fullName evidence="1">Uncharacterized protein</fullName>
    </submittedName>
</protein>
<evidence type="ECO:0000313" key="1">
    <source>
        <dbReference type="EMBL" id="OTF81164.1"/>
    </source>
</evidence>